<sequence length="55" mass="6180">MAASVLSSAFSRVRFWVTGQVFDPKRVANFLEPDARLRASKYGEARQTTVYNLGN</sequence>
<dbReference type="Proteomes" id="UP000187203">
    <property type="component" value="Unassembled WGS sequence"/>
</dbReference>
<proteinExistence type="predicted"/>
<comment type="caution">
    <text evidence="1">The sequence shown here is derived from an EMBL/GenBank/DDBJ whole genome shotgun (WGS) entry which is preliminary data.</text>
</comment>
<evidence type="ECO:0000313" key="1">
    <source>
        <dbReference type="EMBL" id="OMO69503.1"/>
    </source>
</evidence>
<organism evidence="1 2">
    <name type="scientific">Corchorus olitorius</name>
    <dbReference type="NCBI Taxonomy" id="93759"/>
    <lineage>
        <taxon>Eukaryota</taxon>
        <taxon>Viridiplantae</taxon>
        <taxon>Streptophyta</taxon>
        <taxon>Embryophyta</taxon>
        <taxon>Tracheophyta</taxon>
        <taxon>Spermatophyta</taxon>
        <taxon>Magnoliopsida</taxon>
        <taxon>eudicotyledons</taxon>
        <taxon>Gunneridae</taxon>
        <taxon>Pentapetalae</taxon>
        <taxon>rosids</taxon>
        <taxon>malvids</taxon>
        <taxon>Malvales</taxon>
        <taxon>Malvaceae</taxon>
        <taxon>Grewioideae</taxon>
        <taxon>Apeibeae</taxon>
        <taxon>Corchorus</taxon>
    </lineage>
</organism>
<keyword evidence="2" id="KW-1185">Reference proteome</keyword>
<gene>
    <name evidence="1" type="ORF">COLO4_29036</name>
</gene>
<accession>A0A1R3HGS9</accession>
<name>A0A1R3HGS9_9ROSI</name>
<protein>
    <submittedName>
        <fullName evidence="1">Uncharacterized protein</fullName>
    </submittedName>
</protein>
<reference evidence="2" key="1">
    <citation type="submission" date="2013-09" db="EMBL/GenBank/DDBJ databases">
        <title>Corchorus olitorius genome sequencing.</title>
        <authorList>
            <person name="Alam M."/>
            <person name="Haque M.S."/>
            <person name="Islam M.S."/>
            <person name="Emdad E.M."/>
            <person name="Islam M.M."/>
            <person name="Ahmed B."/>
            <person name="Halim A."/>
            <person name="Hossen Q.M.M."/>
            <person name="Hossain M.Z."/>
            <person name="Ahmed R."/>
            <person name="Khan M.M."/>
            <person name="Islam R."/>
            <person name="Rashid M.M."/>
            <person name="Khan S.A."/>
            <person name="Rahman M.S."/>
            <person name="Alam M."/>
            <person name="Yahiya A.S."/>
            <person name="Khan M.S."/>
            <person name="Azam M.S."/>
            <person name="Haque T."/>
            <person name="Lashkar M.Z.H."/>
            <person name="Akhand A.I."/>
            <person name="Morshed G."/>
            <person name="Roy S."/>
            <person name="Uddin K.S."/>
            <person name="Rabeya T."/>
            <person name="Hossain A.S."/>
            <person name="Chowdhury A."/>
            <person name="Snigdha A.R."/>
            <person name="Mortoza M.S."/>
            <person name="Matin S.A."/>
            <person name="Hoque S.M.E."/>
            <person name="Islam M.K."/>
            <person name="Roy D.K."/>
            <person name="Haider R."/>
            <person name="Moosa M.M."/>
            <person name="Elias S.M."/>
            <person name="Hasan A.M."/>
            <person name="Jahan S."/>
            <person name="Shafiuddin M."/>
            <person name="Mahmood N."/>
            <person name="Shommy N.S."/>
        </authorList>
    </citation>
    <scope>NUCLEOTIDE SEQUENCE [LARGE SCALE GENOMIC DNA]</scope>
    <source>
        <strain evidence="2">cv. O-4</strain>
    </source>
</reference>
<dbReference type="EMBL" id="AWUE01020202">
    <property type="protein sequence ID" value="OMO69503.1"/>
    <property type="molecule type" value="Genomic_DNA"/>
</dbReference>
<evidence type="ECO:0000313" key="2">
    <source>
        <dbReference type="Proteomes" id="UP000187203"/>
    </source>
</evidence>
<dbReference type="AlphaFoldDB" id="A0A1R3HGS9"/>